<reference evidence="1" key="2">
    <citation type="journal article" date="2015" name="Fish Shellfish Immunol.">
        <title>Early steps in the European eel (Anguilla anguilla)-Vibrio vulnificus interaction in the gills: Role of the RtxA13 toxin.</title>
        <authorList>
            <person name="Callol A."/>
            <person name="Pajuelo D."/>
            <person name="Ebbesson L."/>
            <person name="Teles M."/>
            <person name="MacKenzie S."/>
            <person name="Amaro C."/>
        </authorList>
    </citation>
    <scope>NUCLEOTIDE SEQUENCE</scope>
</reference>
<organism evidence="1">
    <name type="scientific">Anguilla anguilla</name>
    <name type="common">European freshwater eel</name>
    <name type="synonym">Muraena anguilla</name>
    <dbReference type="NCBI Taxonomy" id="7936"/>
    <lineage>
        <taxon>Eukaryota</taxon>
        <taxon>Metazoa</taxon>
        <taxon>Chordata</taxon>
        <taxon>Craniata</taxon>
        <taxon>Vertebrata</taxon>
        <taxon>Euteleostomi</taxon>
        <taxon>Actinopterygii</taxon>
        <taxon>Neopterygii</taxon>
        <taxon>Teleostei</taxon>
        <taxon>Anguilliformes</taxon>
        <taxon>Anguillidae</taxon>
        <taxon>Anguilla</taxon>
    </lineage>
</organism>
<evidence type="ECO:0000313" key="1">
    <source>
        <dbReference type="EMBL" id="JAH44761.1"/>
    </source>
</evidence>
<name>A0A0E9SU01_ANGAN</name>
<protein>
    <submittedName>
        <fullName evidence="1">Uncharacterized protein</fullName>
    </submittedName>
</protein>
<dbReference type="AlphaFoldDB" id="A0A0E9SU01"/>
<accession>A0A0E9SU01</accession>
<proteinExistence type="predicted"/>
<reference evidence="1" key="1">
    <citation type="submission" date="2014-11" db="EMBL/GenBank/DDBJ databases">
        <authorList>
            <person name="Amaro Gonzalez C."/>
        </authorList>
    </citation>
    <scope>NUCLEOTIDE SEQUENCE</scope>
</reference>
<sequence length="66" mass="7345">MDNEVLGLLFPLLLAADEIFLDTVHRASACMTLRGLACFLCAQGRPNHSYFSSCFFKIKTTTNSDK</sequence>
<dbReference type="EMBL" id="GBXM01063816">
    <property type="protein sequence ID" value="JAH44761.1"/>
    <property type="molecule type" value="Transcribed_RNA"/>
</dbReference>